<dbReference type="OrthoDB" id="5327667at2"/>
<gene>
    <name evidence="8" type="ORF">SAMN05216466_10756</name>
</gene>
<dbReference type="EC" id="3.2.1.17" evidence="7"/>
<evidence type="ECO:0000256" key="1">
    <source>
        <dbReference type="ARBA" id="ARBA00000632"/>
    </source>
</evidence>
<evidence type="ECO:0000313" key="8">
    <source>
        <dbReference type="EMBL" id="SDH08832.1"/>
    </source>
</evidence>
<dbReference type="RefSeq" id="WP_090685725.1">
    <property type="nucleotide sequence ID" value="NZ_FNCJ01000007.1"/>
</dbReference>
<dbReference type="AlphaFoldDB" id="A0A1G7ZJB8"/>
<keyword evidence="6 7" id="KW-0326">Glycosidase</keyword>
<comment type="similarity">
    <text evidence="7">Belongs to the glycosyl hydrolase 24 family.</text>
</comment>
<reference evidence="8 9" key="1">
    <citation type="submission" date="2016-10" db="EMBL/GenBank/DDBJ databases">
        <authorList>
            <person name="de Groot N.N."/>
        </authorList>
    </citation>
    <scope>NUCLEOTIDE SEQUENCE [LARGE SCALE GENOMIC DNA]</scope>
    <source>
        <strain evidence="8 9">LMG 2247</strain>
    </source>
</reference>
<dbReference type="Gene3D" id="1.10.530.40">
    <property type="match status" value="1"/>
</dbReference>
<sequence>MQVSPNGIALTKKFESCRLTAYPDPGTGAEPWTCGWGSTGPDITQGTVWTQAQADSRLEEGLNRAGQAVNGLVHVVVNQNQFDSLCDFVYNVGAGNFRSSTLLRLLNAGDFAGAAQQFARWNLAAGHVLPGLVARRAAEQALFNTPV</sequence>
<dbReference type="PANTHER" id="PTHR38107:SF3">
    <property type="entry name" value="LYSOZYME RRRD-RELATED"/>
    <property type="match status" value="1"/>
</dbReference>
<dbReference type="InterPro" id="IPR033907">
    <property type="entry name" value="Endolysin_autolysin"/>
</dbReference>
<protein>
    <recommendedName>
        <fullName evidence="7">Lysozyme</fullName>
        <ecNumber evidence="7">3.2.1.17</ecNumber>
    </recommendedName>
</protein>
<dbReference type="GO" id="GO:0003796">
    <property type="term" value="F:lysozyme activity"/>
    <property type="evidence" value="ECO:0007669"/>
    <property type="project" value="UniProtKB-EC"/>
</dbReference>
<dbReference type="Proteomes" id="UP000199706">
    <property type="component" value="Unassembled WGS sequence"/>
</dbReference>
<keyword evidence="3 7" id="KW-0081">Bacteriolytic enzyme</keyword>
<keyword evidence="2 7" id="KW-0929">Antimicrobial</keyword>
<dbReference type="PANTHER" id="PTHR38107">
    <property type="match status" value="1"/>
</dbReference>
<dbReference type="InterPro" id="IPR023346">
    <property type="entry name" value="Lysozyme-like_dom_sf"/>
</dbReference>
<dbReference type="InterPro" id="IPR002196">
    <property type="entry name" value="Glyco_hydro_24"/>
</dbReference>
<evidence type="ECO:0000256" key="5">
    <source>
        <dbReference type="ARBA" id="ARBA00023200"/>
    </source>
</evidence>
<keyword evidence="5" id="KW-1035">Host cytoplasm</keyword>
<proteinExistence type="inferred from homology"/>
<keyword evidence="4 7" id="KW-0378">Hydrolase</keyword>
<name>A0A1G7ZJB8_9BURK</name>
<comment type="catalytic activity">
    <reaction evidence="1 7">
        <text>Hydrolysis of (1-&gt;4)-beta-linkages between N-acetylmuramic acid and N-acetyl-D-glucosamine residues in a peptidoglycan and between N-acetyl-D-glucosamine residues in chitodextrins.</text>
        <dbReference type="EC" id="3.2.1.17"/>
    </reaction>
</comment>
<dbReference type="Pfam" id="PF00959">
    <property type="entry name" value="Phage_lysozyme"/>
    <property type="match status" value="1"/>
</dbReference>
<dbReference type="InterPro" id="IPR034690">
    <property type="entry name" value="Endolysin_T4_type"/>
</dbReference>
<dbReference type="GO" id="GO:0016998">
    <property type="term" value="P:cell wall macromolecule catabolic process"/>
    <property type="evidence" value="ECO:0007669"/>
    <property type="project" value="InterPro"/>
</dbReference>
<dbReference type="SUPFAM" id="SSF53955">
    <property type="entry name" value="Lysozyme-like"/>
    <property type="match status" value="1"/>
</dbReference>
<dbReference type="HAMAP" id="MF_04110">
    <property type="entry name" value="ENDOLYSIN_T4"/>
    <property type="match status" value="1"/>
</dbReference>
<evidence type="ECO:0000256" key="7">
    <source>
        <dbReference type="RuleBase" id="RU003788"/>
    </source>
</evidence>
<dbReference type="CDD" id="cd00737">
    <property type="entry name" value="lyz_endolysin_autolysin"/>
    <property type="match status" value="1"/>
</dbReference>
<dbReference type="GO" id="GO:0009253">
    <property type="term" value="P:peptidoglycan catabolic process"/>
    <property type="evidence" value="ECO:0007669"/>
    <property type="project" value="InterPro"/>
</dbReference>
<dbReference type="GO" id="GO:0042742">
    <property type="term" value="P:defense response to bacterium"/>
    <property type="evidence" value="ECO:0007669"/>
    <property type="project" value="UniProtKB-KW"/>
</dbReference>
<evidence type="ECO:0000313" key="9">
    <source>
        <dbReference type="Proteomes" id="UP000199706"/>
    </source>
</evidence>
<organism evidence="8 9">
    <name type="scientific">Paraburkholderia phenazinium</name>
    <dbReference type="NCBI Taxonomy" id="60549"/>
    <lineage>
        <taxon>Bacteria</taxon>
        <taxon>Pseudomonadati</taxon>
        <taxon>Pseudomonadota</taxon>
        <taxon>Betaproteobacteria</taxon>
        <taxon>Burkholderiales</taxon>
        <taxon>Burkholderiaceae</taxon>
        <taxon>Paraburkholderia</taxon>
    </lineage>
</organism>
<accession>A0A1G7ZJB8</accession>
<evidence type="ECO:0000256" key="2">
    <source>
        <dbReference type="ARBA" id="ARBA00022529"/>
    </source>
</evidence>
<dbReference type="GO" id="GO:0031640">
    <property type="term" value="P:killing of cells of another organism"/>
    <property type="evidence" value="ECO:0007669"/>
    <property type="project" value="UniProtKB-KW"/>
</dbReference>
<dbReference type="InterPro" id="IPR023347">
    <property type="entry name" value="Lysozyme_dom_sf"/>
</dbReference>
<evidence type="ECO:0000256" key="6">
    <source>
        <dbReference type="ARBA" id="ARBA00023295"/>
    </source>
</evidence>
<evidence type="ECO:0000256" key="4">
    <source>
        <dbReference type="ARBA" id="ARBA00022801"/>
    </source>
</evidence>
<dbReference type="EMBL" id="FNCJ01000007">
    <property type="protein sequence ID" value="SDH08832.1"/>
    <property type="molecule type" value="Genomic_DNA"/>
</dbReference>
<evidence type="ECO:0000256" key="3">
    <source>
        <dbReference type="ARBA" id="ARBA00022638"/>
    </source>
</evidence>
<dbReference type="InterPro" id="IPR051018">
    <property type="entry name" value="Bacteriophage_GH24"/>
</dbReference>